<sequence>MKYWILTLALLGLTACKDDVVQDTTPLPLSEEAAGHYCQMILLEHDGPKAQAHLAGLPGAPLFFSQVRDVVAYMRMPEQSHAILTVWVSDMGAAGANWAAPGPNNWIAAKGAFYVVGGRSIGGMGAPEVVPFSDPGKAAEFAQTNGGQVMRLADIPDSAVLAPVALDGDASDTDFENRLRALSRKSGE</sequence>
<protein>
    <submittedName>
        <fullName evidence="1">NosL</fullName>
    </submittedName>
</protein>
<dbReference type="PANTHER" id="PTHR41247:SF1">
    <property type="entry name" value="HTH-TYPE TRANSCRIPTIONAL REPRESSOR YCNK"/>
    <property type="match status" value="1"/>
</dbReference>
<name>A0A0P1F5P3_THAGE</name>
<evidence type="ECO:0000313" key="2">
    <source>
        <dbReference type="Proteomes" id="UP000051587"/>
    </source>
</evidence>
<dbReference type="SUPFAM" id="SSF160387">
    <property type="entry name" value="NosL/MerB-like"/>
    <property type="match status" value="1"/>
</dbReference>
<dbReference type="EMBL" id="CYSA01000005">
    <property type="protein sequence ID" value="CUH63046.1"/>
    <property type="molecule type" value="Genomic_DNA"/>
</dbReference>
<gene>
    <name evidence="1" type="ORF">TG4357_00449</name>
</gene>
<dbReference type="AlphaFoldDB" id="A0A0P1F5P3"/>
<evidence type="ECO:0000313" key="1">
    <source>
        <dbReference type="EMBL" id="CUH63046.1"/>
    </source>
</evidence>
<proteinExistence type="predicted"/>
<dbReference type="PROSITE" id="PS51257">
    <property type="entry name" value="PROKAR_LIPOPROTEIN"/>
    <property type="match status" value="1"/>
</dbReference>
<dbReference type="Pfam" id="PF05573">
    <property type="entry name" value="NosL"/>
    <property type="match status" value="1"/>
</dbReference>
<dbReference type="Gene3D" id="3.30.70.2060">
    <property type="match status" value="1"/>
</dbReference>
<dbReference type="InterPro" id="IPR008719">
    <property type="entry name" value="N2O_reductase_NosL"/>
</dbReference>
<dbReference type="Proteomes" id="UP000051587">
    <property type="component" value="Unassembled WGS sequence"/>
</dbReference>
<dbReference type="Gene3D" id="3.30.70.2050">
    <property type="match status" value="1"/>
</dbReference>
<dbReference type="STRING" id="53501.SAMN04488043_103349"/>
<dbReference type="RefSeq" id="WP_058261249.1">
    <property type="nucleotide sequence ID" value="NZ_CP051181.1"/>
</dbReference>
<organism evidence="1 2">
    <name type="scientific">Thalassovita gelatinovora</name>
    <name type="common">Thalassobius gelatinovorus</name>
    <dbReference type="NCBI Taxonomy" id="53501"/>
    <lineage>
        <taxon>Bacteria</taxon>
        <taxon>Pseudomonadati</taxon>
        <taxon>Pseudomonadota</taxon>
        <taxon>Alphaproteobacteria</taxon>
        <taxon>Rhodobacterales</taxon>
        <taxon>Roseobacteraceae</taxon>
        <taxon>Thalassovita</taxon>
    </lineage>
</organism>
<reference evidence="1 2" key="1">
    <citation type="submission" date="2015-09" db="EMBL/GenBank/DDBJ databases">
        <authorList>
            <consortium name="Swine Surveillance"/>
        </authorList>
    </citation>
    <scope>NUCLEOTIDE SEQUENCE [LARGE SCALE GENOMIC DNA]</scope>
    <source>
        <strain evidence="1 2">CECT 4357</strain>
    </source>
</reference>
<keyword evidence="2" id="KW-1185">Reference proteome</keyword>
<accession>A0A0P1F5P3</accession>
<dbReference type="PANTHER" id="PTHR41247">
    <property type="entry name" value="HTH-TYPE TRANSCRIPTIONAL REPRESSOR YCNK"/>
    <property type="match status" value="1"/>
</dbReference>
<dbReference type="OrthoDB" id="7354657at2"/>